<keyword evidence="3" id="KW-0805">Transcription regulation</keyword>
<dbReference type="GO" id="GO:0000981">
    <property type="term" value="F:DNA-binding transcription factor activity, RNA polymerase II-specific"/>
    <property type="evidence" value="ECO:0007669"/>
    <property type="project" value="InterPro"/>
</dbReference>
<dbReference type="GO" id="GO:0005634">
    <property type="term" value="C:nucleus"/>
    <property type="evidence" value="ECO:0007669"/>
    <property type="project" value="UniProtKB-SubCell"/>
</dbReference>
<evidence type="ECO:0000313" key="6">
    <source>
        <dbReference type="EMBL" id="PTD06532.1"/>
    </source>
</evidence>
<reference evidence="6 7" key="1">
    <citation type="submission" date="2018-02" db="EMBL/GenBank/DDBJ databases">
        <title>Fusarium culmorum secondary metabolites in fungal-bacterial-plant interactions.</title>
        <authorList>
            <person name="Schmidt R."/>
        </authorList>
    </citation>
    <scope>NUCLEOTIDE SEQUENCE [LARGE SCALE GENOMIC DNA]</scope>
    <source>
        <strain evidence="6 7">PV</strain>
    </source>
</reference>
<protein>
    <recommendedName>
        <fullName evidence="8">Transcription factor domain-containing protein</fullName>
    </recommendedName>
</protein>
<accession>A0A2T4GSK6</accession>
<evidence type="ECO:0000256" key="5">
    <source>
        <dbReference type="ARBA" id="ARBA00023242"/>
    </source>
</evidence>
<evidence type="ECO:0000256" key="2">
    <source>
        <dbReference type="ARBA" id="ARBA00022723"/>
    </source>
</evidence>
<proteinExistence type="predicted"/>
<evidence type="ECO:0000313" key="7">
    <source>
        <dbReference type="Proteomes" id="UP000241587"/>
    </source>
</evidence>
<dbReference type="InterPro" id="IPR050815">
    <property type="entry name" value="TF_fung"/>
</dbReference>
<evidence type="ECO:0008006" key="8">
    <source>
        <dbReference type="Google" id="ProtNLM"/>
    </source>
</evidence>
<keyword evidence="2" id="KW-0479">Metal-binding</keyword>
<keyword evidence="5" id="KW-0539">Nucleus</keyword>
<comment type="caution">
    <text evidence="6">The sequence shown here is derived from an EMBL/GenBank/DDBJ whole genome shotgun (WGS) entry which is preliminary data.</text>
</comment>
<evidence type="ECO:0000256" key="4">
    <source>
        <dbReference type="ARBA" id="ARBA00023163"/>
    </source>
</evidence>
<keyword evidence="7" id="KW-1185">Reference proteome</keyword>
<evidence type="ECO:0000256" key="3">
    <source>
        <dbReference type="ARBA" id="ARBA00023015"/>
    </source>
</evidence>
<dbReference type="Proteomes" id="UP000241587">
    <property type="component" value="Unassembled WGS sequence"/>
</dbReference>
<gene>
    <name evidence="6" type="ORF">FCULG_00007276</name>
</gene>
<dbReference type="OrthoDB" id="2943660at2759"/>
<dbReference type="EMBL" id="PVEM01000006">
    <property type="protein sequence ID" value="PTD06532.1"/>
    <property type="molecule type" value="Genomic_DNA"/>
</dbReference>
<name>A0A2T4GSK6_FUSCU</name>
<dbReference type="PANTHER" id="PTHR47338:SF9">
    <property type="entry name" value="ZN(II)2CYS6 TRANSCRIPTION FACTOR (EUROFUNG)"/>
    <property type="match status" value="1"/>
</dbReference>
<dbReference type="CDD" id="cd12148">
    <property type="entry name" value="fungal_TF_MHR"/>
    <property type="match status" value="1"/>
</dbReference>
<evidence type="ECO:0000256" key="1">
    <source>
        <dbReference type="ARBA" id="ARBA00004123"/>
    </source>
</evidence>
<dbReference type="GO" id="GO:0046872">
    <property type="term" value="F:metal ion binding"/>
    <property type="evidence" value="ECO:0007669"/>
    <property type="project" value="UniProtKB-KW"/>
</dbReference>
<comment type="subcellular location">
    <subcellularLocation>
        <location evidence="1">Nucleus</location>
    </subcellularLocation>
</comment>
<dbReference type="OMA" id="NPWLTTH"/>
<sequence length="604" mass="68113">MTTRSGSQTDGTRRACEPCRPNAPVSDPSVHFVNGWIYLASMLHGQLIGFSTQTFDYICLLKVQKVVHSRQNTLTGIPSFLLVWVAYSVLEHFVEVYSIKLHLQPLPLFELECLRGMLPVAAGYLRYSFLTLMLEFTSHSYYSSKHEEASKFYRHSAEAATQQLAGQGKPTAEIMQALCMYGQSNGLQINADPNLAGDLPRAWMSVGAAARLSTVGRLWHPKTINTREQDTDNRCYWSIRMIESVFFPHISQELKPDHTYKHPPSVEPPPPIPCDSNEINAPTSMILGEPVAMPELTHMQLALFLFGAKSPPTSMISEWGGTSAMAARVYLNLSLLEYEAQLHRKHLMRNLFPFKRSPEDVKACRQYWNPWLTTHLILHASLALLNHPFIHLVALRRNRGMSQSRLFLQQVVDQAIFHSGWVFWLVGIFEDLSVDISNPLVGLAVAATSTIPWLYQFVRNAKLARKASQNLLKGQRLLERMSKTWPCLVRKLESLKELQALAMGTQLEIGTTSTMIEFPPSMIWELLDPIILPAELPSNVDNASTGSATRVSIHVTTDFLHPLEDDQEESTMNSLDWDDSLMCGNDFLQDIYPAALVPFDLNHL</sequence>
<dbReference type="PANTHER" id="PTHR47338">
    <property type="entry name" value="ZN(II)2CYS6 TRANSCRIPTION FACTOR (EUROFUNG)-RELATED"/>
    <property type="match status" value="1"/>
</dbReference>
<dbReference type="AlphaFoldDB" id="A0A2T4GSK6"/>
<organism evidence="6 7">
    <name type="scientific">Fusarium culmorum</name>
    <dbReference type="NCBI Taxonomy" id="5516"/>
    <lineage>
        <taxon>Eukaryota</taxon>
        <taxon>Fungi</taxon>
        <taxon>Dikarya</taxon>
        <taxon>Ascomycota</taxon>
        <taxon>Pezizomycotina</taxon>
        <taxon>Sordariomycetes</taxon>
        <taxon>Hypocreomycetidae</taxon>
        <taxon>Hypocreales</taxon>
        <taxon>Nectriaceae</taxon>
        <taxon>Fusarium</taxon>
    </lineage>
</organism>
<keyword evidence="4" id="KW-0804">Transcription</keyword>